<dbReference type="GO" id="GO:0003677">
    <property type="term" value="F:DNA binding"/>
    <property type="evidence" value="ECO:0007669"/>
    <property type="project" value="TreeGrafter"/>
</dbReference>
<organism evidence="2 3">
    <name type="scientific">Gimibacter soli</name>
    <dbReference type="NCBI Taxonomy" id="3024400"/>
    <lineage>
        <taxon>Bacteria</taxon>
        <taxon>Pseudomonadati</taxon>
        <taxon>Pseudomonadota</taxon>
        <taxon>Alphaproteobacteria</taxon>
        <taxon>Kordiimonadales</taxon>
        <taxon>Temperatibacteraceae</taxon>
        <taxon>Gimibacter</taxon>
    </lineage>
</organism>
<dbReference type="AlphaFoldDB" id="A0AAE9XT95"/>
<dbReference type="PANTHER" id="PTHR39168">
    <property type="entry name" value="TRANSCRIPTIONAL REGULATOR-RELATED"/>
    <property type="match status" value="1"/>
</dbReference>
<protein>
    <submittedName>
        <fullName evidence="2">Helix-turn-helix transcriptional regulator</fullName>
    </submittedName>
</protein>
<dbReference type="PROSITE" id="PS50987">
    <property type="entry name" value="HTH_ARSR_2"/>
    <property type="match status" value="1"/>
</dbReference>
<gene>
    <name evidence="2" type="ORF">PH603_03020</name>
</gene>
<name>A0AAE9XT95_9PROT</name>
<dbReference type="PANTHER" id="PTHR39168:SF1">
    <property type="entry name" value="TRANSCRIPTIONAL REGULATORY PROTEIN"/>
    <property type="match status" value="1"/>
</dbReference>
<feature type="domain" description="HTH arsR-type" evidence="1">
    <location>
        <begin position="1"/>
        <end position="94"/>
    </location>
</feature>
<proteinExistence type="predicted"/>
<dbReference type="InterPro" id="IPR011991">
    <property type="entry name" value="ArsR-like_HTH"/>
</dbReference>
<dbReference type="GO" id="GO:0003700">
    <property type="term" value="F:DNA-binding transcription factor activity"/>
    <property type="evidence" value="ECO:0007669"/>
    <property type="project" value="InterPro"/>
</dbReference>
<dbReference type="InterPro" id="IPR036388">
    <property type="entry name" value="WH-like_DNA-bd_sf"/>
</dbReference>
<sequence>MKEGPDISRIAALVGDPARGNMLNALMDGRALTAGELAIEAGITKQTASSHLARLMEGRLIEREVQGRHHYYRLAGRDVAALLEALMRVADTSGTGKRTRTGPTDAAMRKARVCYDHLAGDMGVALLDRMIADKWLMDTGARLVISSRGWEQLSVIGLTPASLPRSNRPECRTCLDWSVRRHHLAGSAGKLILDQFFALGWAQRQPATRAIIFSGTGERRFRELIG</sequence>
<dbReference type="SUPFAM" id="SSF46785">
    <property type="entry name" value="Winged helix' DNA-binding domain"/>
    <property type="match status" value="1"/>
</dbReference>
<dbReference type="GO" id="GO:0032791">
    <property type="term" value="F:lead ion binding"/>
    <property type="evidence" value="ECO:0007669"/>
    <property type="project" value="TreeGrafter"/>
</dbReference>
<dbReference type="SMART" id="SM00418">
    <property type="entry name" value="HTH_ARSR"/>
    <property type="match status" value="1"/>
</dbReference>
<reference evidence="2" key="1">
    <citation type="submission" date="2023-01" db="EMBL/GenBank/DDBJ databases">
        <title>The genome sequence of Kordiimonadaceae bacterium 6D33.</title>
        <authorList>
            <person name="Liu Y."/>
        </authorList>
    </citation>
    <scope>NUCLEOTIDE SEQUENCE</scope>
    <source>
        <strain evidence="2">6D33</strain>
    </source>
</reference>
<dbReference type="InterPro" id="IPR001845">
    <property type="entry name" value="HTH_ArsR_DNA-bd_dom"/>
</dbReference>
<dbReference type="InterPro" id="IPR000835">
    <property type="entry name" value="HTH_MarR-typ"/>
</dbReference>
<dbReference type="InterPro" id="IPR036390">
    <property type="entry name" value="WH_DNA-bd_sf"/>
</dbReference>
<dbReference type="CDD" id="cd00090">
    <property type="entry name" value="HTH_ARSR"/>
    <property type="match status" value="1"/>
</dbReference>
<accession>A0AAE9XT95</accession>
<dbReference type="GO" id="GO:0010288">
    <property type="term" value="P:response to lead ion"/>
    <property type="evidence" value="ECO:0007669"/>
    <property type="project" value="TreeGrafter"/>
</dbReference>
<dbReference type="Pfam" id="PF12802">
    <property type="entry name" value="MarR_2"/>
    <property type="match status" value="1"/>
</dbReference>
<evidence type="ECO:0000259" key="1">
    <source>
        <dbReference type="PROSITE" id="PS50987"/>
    </source>
</evidence>
<dbReference type="KEGG" id="gso:PH603_03020"/>
<dbReference type="Gene3D" id="1.10.10.10">
    <property type="entry name" value="Winged helix-like DNA-binding domain superfamily/Winged helix DNA-binding domain"/>
    <property type="match status" value="1"/>
</dbReference>
<keyword evidence="3" id="KW-1185">Reference proteome</keyword>
<evidence type="ECO:0000313" key="3">
    <source>
        <dbReference type="Proteomes" id="UP001217500"/>
    </source>
</evidence>
<dbReference type="GO" id="GO:0097063">
    <property type="term" value="F:cadmium ion sensor activity"/>
    <property type="evidence" value="ECO:0007669"/>
    <property type="project" value="TreeGrafter"/>
</dbReference>
<dbReference type="Proteomes" id="UP001217500">
    <property type="component" value="Chromosome"/>
</dbReference>
<dbReference type="RefSeq" id="WP_289504449.1">
    <property type="nucleotide sequence ID" value="NZ_CP116805.1"/>
</dbReference>
<dbReference type="GO" id="GO:0046686">
    <property type="term" value="P:response to cadmium ion"/>
    <property type="evidence" value="ECO:0007669"/>
    <property type="project" value="TreeGrafter"/>
</dbReference>
<dbReference type="InterPro" id="IPR052543">
    <property type="entry name" value="HTH_Metal-responsive_Reg"/>
</dbReference>
<evidence type="ECO:0000313" key="2">
    <source>
        <dbReference type="EMBL" id="WCL54730.1"/>
    </source>
</evidence>
<dbReference type="EMBL" id="CP116805">
    <property type="protein sequence ID" value="WCL54730.1"/>
    <property type="molecule type" value="Genomic_DNA"/>
</dbReference>